<dbReference type="CDD" id="cd05387">
    <property type="entry name" value="BY-kinase"/>
    <property type="match status" value="1"/>
</dbReference>
<keyword evidence="1" id="KW-0547">Nucleotide-binding</keyword>
<dbReference type="eggNOG" id="COG0489">
    <property type="taxonomic scope" value="Bacteria"/>
</dbReference>
<evidence type="ECO:0000256" key="2">
    <source>
        <dbReference type="ARBA" id="ARBA00022840"/>
    </source>
</evidence>
<evidence type="ECO:0000313" key="4">
    <source>
        <dbReference type="Proteomes" id="UP000002217"/>
    </source>
</evidence>
<organism evidence="3 4">
    <name type="scientific">Desulfofarcimen acetoxidans (strain ATCC 49208 / DSM 771 / KCTC 5769 / VKM B-1644 / 5575)</name>
    <name type="common">Desulfotomaculum acetoxidans</name>
    <dbReference type="NCBI Taxonomy" id="485916"/>
    <lineage>
        <taxon>Bacteria</taxon>
        <taxon>Bacillati</taxon>
        <taxon>Bacillota</taxon>
        <taxon>Clostridia</taxon>
        <taxon>Eubacteriales</taxon>
        <taxon>Peptococcaceae</taxon>
        <taxon>Desulfofarcimen</taxon>
    </lineage>
</organism>
<sequence length="221" mass="23853">MFSNKLITINNPKSPIAEAYRILRTNIHFSVLNKPLKTLLITSAGCGEGKTLTVANLGVAFAQAGEKAVLLDCDFRKPGLHTVFGQSNNKGLVDIILGRLPLDLGLKNVGIDGLKLITTGSVPPNPVELISSNRTKEFISDLAEMFDIVLIDTPPVAPLTDAALMASNMDGVLLVVAQSKSKIAMVQKSKELLLNVNARIIATVLNMTDDPGEDYRYYNYG</sequence>
<dbReference type="GO" id="GO:0005886">
    <property type="term" value="C:plasma membrane"/>
    <property type="evidence" value="ECO:0007669"/>
    <property type="project" value="TreeGrafter"/>
</dbReference>
<dbReference type="Proteomes" id="UP000002217">
    <property type="component" value="Chromosome"/>
</dbReference>
<dbReference type="GO" id="GO:0004715">
    <property type="term" value="F:non-membrane spanning protein tyrosine kinase activity"/>
    <property type="evidence" value="ECO:0007669"/>
    <property type="project" value="UniProtKB-EC"/>
</dbReference>
<dbReference type="InterPro" id="IPR033756">
    <property type="entry name" value="YlxH/NBP35"/>
</dbReference>
<dbReference type="InterPro" id="IPR050445">
    <property type="entry name" value="Bact_polysacc_biosynth/exp"/>
</dbReference>
<dbReference type="NCBIfam" id="TIGR01007">
    <property type="entry name" value="eps_fam"/>
    <property type="match status" value="1"/>
</dbReference>
<evidence type="ECO:0000313" key="3">
    <source>
        <dbReference type="EMBL" id="ACV64002.1"/>
    </source>
</evidence>
<name>C8W5K2_DESAS</name>
<dbReference type="KEGG" id="dae:Dtox_3268"/>
<proteinExistence type="predicted"/>
<dbReference type="EMBL" id="CP001720">
    <property type="protein sequence ID" value="ACV64002.1"/>
    <property type="molecule type" value="Genomic_DNA"/>
</dbReference>
<dbReference type="SUPFAM" id="SSF52540">
    <property type="entry name" value="P-loop containing nucleoside triphosphate hydrolases"/>
    <property type="match status" value="1"/>
</dbReference>
<dbReference type="OrthoDB" id="9794577at2"/>
<protein>
    <submittedName>
        <fullName evidence="3">Capsular exopolysaccharide family</fullName>
        <ecNumber evidence="3">2.7.10.2</ecNumber>
    </submittedName>
</protein>
<keyword evidence="4" id="KW-1185">Reference proteome</keyword>
<dbReference type="HOGENOM" id="CLU_052027_2_1_9"/>
<dbReference type="RefSeq" id="WP_015758694.1">
    <property type="nucleotide sequence ID" value="NC_013216.1"/>
</dbReference>
<dbReference type="Pfam" id="PF10609">
    <property type="entry name" value="ParA"/>
    <property type="match status" value="1"/>
</dbReference>
<gene>
    <name evidence="3" type="ordered locus">Dtox_3268</name>
</gene>
<dbReference type="InterPro" id="IPR005702">
    <property type="entry name" value="Wzc-like_C"/>
</dbReference>
<dbReference type="GO" id="GO:0005524">
    <property type="term" value="F:ATP binding"/>
    <property type="evidence" value="ECO:0007669"/>
    <property type="project" value="UniProtKB-KW"/>
</dbReference>
<dbReference type="PANTHER" id="PTHR32309:SF13">
    <property type="entry name" value="FERRIC ENTEROBACTIN TRANSPORT PROTEIN FEPE"/>
    <property type="match status" value="1"/>
</dbReference>
<dbReference type="InterPro" id="IPR027417">
    <property type="entry name" value="P-loop_NTPase"/>
</dbReference>
<reference evidence="3 4" key="1">
    <citation type="journal article" date="2009" name="Stand. Genomic Sci.">
        <title>Complete genome sequence of Desulfotomaculum acetoxidans type strain (5575).</title>
        <authorList>
            <person name="Spring S."/>
            <person name="Lapidus A."/>
            <person name="Schroder M."/>
            <person name="Gleim D."/>
            <person name="Sims D."/>
            <person name="Meincke L."/>
            <person name="Glavina Del Rio T."/>
            <person name="Tice H."/>
            <person name="Copeland A."/>
            <person name="Cheng J.F."/>
            <person name="Lucas S."/>
            <person name="Chen F."/>
            <person name="Nolan M."/>
            <person name="Bruce D."/>
            <person name="Goodwin L."/>
            <person name="Pitluck S."/>
            <person name="Ivanova N."/>
            <person name="Mavromatis K."/>
            <person name="Mikhailova N."/>
            <person name="Pati A."/>
            <person name="Chen A."/>
            <person name="Palaniappan K."/>
            <person name="Land M."/>
            <person name="Hauser L."/>
            <person name="Chang Y.J."/>
            <person name="Jeffries C.D."/>
            <person name="Chain P."/>
            <person name="Saunders E."/>
            <person name="Brettin T."/>
            <person name="Detter J.C."/>
            <person name="Goker M."/>
            <person name="Bristow J."/>
            <person name="Eisen J.A."/>
            <person name="Markowitz V."/>
            <person name="Hugenholtz P."/>
            <person name="Kyrpides N.C."/>
            <person name="Klenk H.P."/>
            <person name="Han C."/>
        </authorList>
    </citation>
    <scope>NUCLEOTIDE SEQUENCE [LARGE SCALE GENOMIC DNA]</scope>
    <source>
        <strain evidence="4">ATCC 49208 / DSM 771 / VKM B-1644</strain>
    </source>
</reference>
<keyword evidence="2" id="KW-0067">ATP-binding</keyword>
<accession>C8W5K2</accession>
<keyword evidence="3" id="KW-0808">Transferase</keyword>
<dbReference type="PANTHER" id="PTHR32309">
    <property type="entry name" value="TYROSINE-PROTEIN KINASE"/>
    <property type="match status" value="1"/>
</dbReference>
<dbReference type="Gene3D" id="3.40.50.300">
    <property type="entry name" value="P-loop containing nucleotide triphosphate hydrolases"/>
    <property type="match status" value="1"/>
</dbReference>
<evidence type="ECO:0000256" key="1">
    <source>
        <dbReference type="ARBA" id="ARBA00022741"/>
    </source>
</evidence>
<dbReference type="AlphaFoldDB" id="C8W5K2"/>
<dbReference type="EC" id="2.7.10.2" evidence="3"/>
<dbReference type="STRING" id="485916.Dtox_3268"/>